<evidence type="ECO:0000313" key="3">
    <source>
        <dbReference type="Proteomes" id="UP001151582"/>
    </source>
</evidence>
<organism evidence="2 3">
    <name type="scientific">Dimargaris verticillata</name>
    <dbReference type="NCBI Taxonomy" id="2761393"/>
    <lineage>
        <taxon>Eukaryota</taxon>
        <taxon>Fungi</taxon>
        <taxon>Fungi incertae sedis</taxon>
        <taxon>Zoopagomycota</taxon>
        <taxon>Kickxellomycotina</taxon>
        <taxon>Dimargaritomycetes</taxon>
        <taxon>Dimargaritales</taxon>
        <taxon>Dimargaritaceae</taxon>
        <taxon>Dimargaris</taxon>
    </lineage>
</organism>
<dbReference type="InterPro" id="IPR036265">
    <property type="entry name" value="HIT-like_sf"/>
</dbReference>
<keyword evidence="2" id="KW-0548">Nucleotidyltransferase</keyword>
<evidence type="ECO:0000259" key="1">
    <source>
        <dbReference type="Pfam" id="PF19327"/>
    </source>
</evidence>
<accession>A0A9W8AY04</accession>
<keyword evidence="2" id="KW-0808">Transferase</keyword>
<dbReference type="AlphaFoldDB" id="A0A9W8AY04"/>
<dbReference type="OrthoDB" id="10267950at2759"/>
<dbReference type="Pfam" id="PF19327">
    <property type="entry name" value="Ap4A_phos_N"/>
    <property type="match status" value="1"/>
</dbReference>
<dbReference type="Proteomes" id="UP001151582">
    <property type="component" value="Unassembled WGS sequence"/>
</dbReference>
<sequence>MAPPRTNDLAALVRQTYDTAKESGALLFTPTSLHVQEAKGIAFEVRLVQALLQKPKAPKAPTAKDTEAPRTNPFLPPDPALFVMEYGNENLVLNKYCVSPYHLLIVTKEYEPQGALLLPSEFQTACWVFEQMPQKYLLFYNAGPLS</sequence>
<evidence type="ECO:0000313" key="2">
    <source>
        <dbReference type="EMBL" id="KAJ1967865.1"/>
    </source>
</evidence>
<keyword evidence="3" id="KW-1185">Reference proteome</keyword>
<dbReference type="InterPro" id="IPR043171">
    <property type="entry name" value="Ap4A_phos1/2-like"/>
</dbReference>
<gene>
    <name evidence="2" type="primary">APA2</name>
    <name evidence="2" type="ORF">H4R34_006345</name>
</gene>
<dbReference type="PANTHER" id="PTHR38420">
    <property type="entry name" value="AP-4-A PHOSPHORYLASE II"/>
    <property type="match status" value="1"/>
</dbReference>
<name>A0A9W8AY04_9FUNG</name>
<feature type="non-terminal residue" evidence="2">
    <location>
        <position position="1"/>
    </location>
</feature>
<dbReference type="PANTHER" id="PTHR38420:SF1">
    <property type="entry name" value="PUTATIVE (AFU_ORTHOLOGUE AFUA_5G14690)-RELATED"/>
    <property type="match status" value="1"/>
</dbReference>
<proteinExistence type="predicted"/>
<dbReference type="GO" id="GO:0003877">
    <property type="term" value="F:ATP:ADP adenylyltransferase activity"/>
    <property type="evidence" value="ECO:0007669"/>
    <property type="project" value="UniProtKB-EC"/>
</dbReference>
<dbReference type="Gene3D" id="3.30.428.70">
    <property type="match status" value="1"/>
</dbReference>
<dbReference type="InterPro" id="IPR009163">
    <property type="entry name" value="Ap4A_phos1/2"/>
</dbReference>
<dbReference type="SUPFAM" id="SSF54197">
    <property type="entry name" value="HIT-like"/>
    <property type="match status" value="1"/>
</dbReference>
<dbReference type="GO" id="GO:0005524">
    <property type="term" value="F:ATP binding"/>
    <property type="evidence" value="ECO:0007669"/>
    <property type="project" value="InterPro"/>
</dbReference>
<comment type="caution">
    <text evidence="2">The sequence shown here is derived from an EMBL/GenBank/DDBJ whole genome shotgun (WGS) entry which is preliminary data.</text>
</comment>
<reference evidence="2" key="1">
    <citation type="submission" date="2022-07" db="EMBL/GenBank/DDBJ databases">
        <title>Phylogenomic reconstructions and comparative analyses of Kickxellomycotina fungi.</title>
        <authorList>
            <person name="Reynolds N.K."/>
            <person name="Stajich J.E."/>
            <person name="Barry K."/>
            <person name="Grigoriev I.V."/>
            <person name="Crous P."/>
            <person name="Smith M.E."/>
        </authorList>
    </citation>
    <scope>NUCLEOTIDE SEQUENCE</scope>
    <source>
        <strain evidence="2">RSA 567</strain>
    </source>
</reference>
<protein>
    <submittedName>
        <fullName evidence="2">Bifunctional AP-4-A phosphorylase/ADP sulfurylase</fullName>
        <ecNumber evidence="2">2.7.7.53</ecNumber>
    </submittedName>
</protein>
<dbReference type="EMBL" id="JANBQB010002249">
    <property type="protein sequence ID" value="KAJ1967865.1"/>
    <property type="molecule type" value="Genomic_DNA"/>
</dbReference>
<feature type="domain" description="Ap4A phosphorylase 1/2 N-terminal" evidence="1">
    <location>
        <begin position="6"/>
        <end position="144"/>
    </location>
</feature>
<dbReference type="GO" id="GO:0009117">
    <property type="term" value="P:nucleotide metabolic process"/>
    <property type="evidence" value="ECO:0007669"/>
    <property type="project" value="InterPro"/>
</dbReference>
<dbReference type="InterPro" id="IPR045759">
    <property type="entry name" value="Ap4A_phos1/2_N"/>
</dbReference>
<dbReference type="EC" id="2.7.7.53" evidence="2"/>